<gene>
    <name evidence="9" type="ORF">BDV36DRAFT_211795</name>
</gene>
<evidence type="ECO:0000256" key="7">
    <source>
        <dbReference type="SAM" id="MobiDB-lite"/>
    </source>
</evidence>
<keyword evidence="5" id="KW-0804">Transcription</keyword>
<dbReference type="Gene3D" id="4.10.240.10">
    <property type="entry name" value="Zn(2)-C6 fungal-type DNA-binding domain"/>
    <property type="match status" value="1"/>
</dbReference>
<dbReference type="InterPro" id="IPR036864">
    <property type="entry name" value="Zn2-C6_fun-type_DNA-bd_sf"/>
</dbReference>
<evidence type="ECO:0000256" key="5">
    <source>
        <dbReference type="ARBA" id="ARBA00023163"/>
    </source>
</evidence>
<keyword evidence="6" id="KW-0539">Nucleus</keyword>
<dbReference type="CDD" id="cd00067">
    <property type="entry name" value="GAL4"/>
    <property type="match status" value="1"/>
</dbReference>
<organism evidence="9 10">
    <name type="scientific">Aspergillus pseudocaelatus</name>
    <dbReference type="NCBI Taxonomy" id="1825620"/>
    <lineage>
        <taxon>Eukaryota</taxon>
        <taxon>Fungi</taxon>
        <taxon>Dikarya</taxon>
        <taxon>Ascomycota</taxon>
        <taxon>Pezizomycotina</taxon>
        <taxon>Eurotiomycetes</taxon>
        <taxon>Eurotiomycetidae</taxon>
        <taxon>Eurotiales</taxon>
        <taxon>Aspergillaceae</taxon>
        <taxon>Aspergillus</taxon>
        <taxon>Aspergillus subgen. Circumdati</taxon>
    </lineage>
</organism>
<feature type="region of interest" description="Disordered" evidence="7">
    <location>
        <begin position="1"/>
        <end position="23"/>
    </location>
</feature>
<evidence type="ECO:0000259" key="8">
    <source>
        <dbReference type="PROSITE" id="PS50048"/>
    </source>
</evidence>
<sequence>MVPQPDSNELPQSTGQSTGQANLSCQECRRRKIKCDRQLPTCVACTSSTSTIPCVYPAGPLKPGPKPGSFRRSKKRRLEASHPPTTTDMRFRTTLPQRDQTPDLGPSLATSLPGKLASLDGNVPATPGGAMRASDEPSGPSIASRSPEQSSFLTHRRLSWLVHPNHEPTLNPSDRAEESTGEPSMDQVSPLSIPVSLMDQICHAFQTDERDIHHLIALYFENMLSFTLFTPHLLGLKLQTGSPSQVIALLAAMFSFSARFRWECPRVNGEAGAAEQQTTWPAAKDFYLIAKRSVDRELMDLRSPPPLLVVQSMLLLTFYDLIESAEGRGWRSVGSLVRIAYELRLHLVDGNASDPANDHPDLWYAKEERRRTWWAIWELDAFSSTVRRLPSAIDWNQNWTWLPVDDESWLQKTPRPSCYLVADPMERFKALQRCNNQSAKAWFIVANSLMRTAYCIANSQEYFWTPPSFHPPHPGRPPLPQQEMSAQIRKAQQILSNSLYCFSVALPRHLRYRGQYLFSNVASAPQSTRKCDSDIYSIHTMVKLMDFMLSDSNGLGTASRPAEPGASFPTQSESLLNPEDQQAHELEQILARNISMAEAVLSLVRSSGPDHVHLVNPFLASTIWLAAAVFLAYKYLGIPTKSSQERLLVESKIDLLKTIFRQFVQWWDMSDILESKLSELETELLCMRKIGRAAIVDLQQHAPAKAGQVHRLPSIDTHPDTLPSPENSDEPAIPYGMSLHATSQMANTGNPPGNADTLDGNPIPNLMQDRGSSFSTYETGSGLFDGDFFYNLEFQGFLDGMFATFQGQDIWK</sequence>
<feature type="domain" description="Zn(2)-C6 fungal-type" evidence="8">
    <location>
        <begin position="24"/>
        <end position="56"/>
    </location>
</feature>
<dbReference type="SMART" id="SM00066">
    <property type="entry name" value="GAL4"/>
    <property type="match status" value="1"/>
</dbReference>
<name>A0ABQ6X095_9EURO</name>
<evidence type="ECO:0000256" key="4">
    <source>
        <dbReference type="ARBA" id="ARBA00023125"/>
    </source>
</evidence>
<dbReference type="PANTHER" id="PTHR47338">
    <property type="entry name" value="ZN(II)2CYS6 TRANSCRIPTION FACTOR (EUROFUNG)-RELATED"/>
    <property type="match status" value="1"/>
</dbReference>
<dbReference type="PROSITE" id="PS00463">
    <property type="entry name" value="ZN2_CY6_FUNGAL_1"/>
    <property type="match status" value="1"/>
</dbReference>
<dbReference type="InterPro" id="IPR001138">
    <property type="entry name" value="Zn2Cys6_DnaBD"/>
</dbReference>
<feature type="region of interest" description="Disordered" evidence="7">
    <location>
        <begin position="707"/>
        <end position="728"/>
    </location>
</feature>
<evidence type="ECO:0000313" key="9">
    <source>
        <dbReference type="EMBL" id="KAE8422723.1"/>
    </source>
</evidence>
<feature type="region of interest" description="Disordered" evidence="7">
    <location>
        <begin position="56"/>
        <end position="149"/>
    </location>
</feature>
<accession>A0ABQ6X095</accession>
<keyword evidence="4" id="KW-0238">DNA-binding</keyword>
<dbReference type="PANTHER" id="PTHR47338:SF10">
    <property type="entry name" value="TRANSCRIPTION FACTOR DOMAIN-CONTAINING PROTEIN-RELATED"/>
    <property type="match status" value="1"/>
</dbReference>
<evidence type="ECO:0000256" key="1">
    <source>
        <dbReference type="ARBA" id="ARBA00004123"/>
    </source>
</evidence>
<protein>
    <recommendedName>
        <fullName evidence="8">Zn(2)-C6 fungal-type domain-containing protein</fullName>
    </recommendedName>
</protein>
<dbReference type="SUPFAM" id="SSF57701">
    <property type="entry name" value="Zn2/Cys6 DNA-binding domain"/>
    <property type="match status" value="1"/>
</dbReference>
<dbReference type="Proteomes" id="UP000325395">
    <property type="component" value="Unassembled WGS sequence"/>
</dbReference>
<keyword evidence="2" id="KW-0479">Metal-binding</keyword>
<dbReference type="Pfam" id="PF04082">
    <property type="entry name" value="Fungal_trans"/>
    <property type="match status" value="1"/>
</dbReference>
<evidence type="ECO:0000256" key="2">
    <source>
        <dbReference type="ARBA" id="ARBA00022723"/>
    </source>
</evidence>
<evidence type="ECO:0000256" key="3">
    <source>
        <dbReference type="ARBA" id="ARBA00023015"/>
    </source>
</evidence>
<keyword evidence="3" id="KW-0805">Transcription regulation</keyword>
<dbReference type="EMBL" id="ML735693">
    <property type="protein sequence ID" value="KAE8422723.1"/>
    <property type="molecule type" value="Genomic_DNA"/>
</dbReference>
<keyword evidence="10" id="KW-1185">Reference proteome</keyword>
<feature type="region of interest" description="Disordered" evidence="7">
    <location>
        <begin position="163"/>
        <end position="188"/>
    </location>
</feature>
<dbReference type="InterPro" id="IPR050815">
    <property type="entry name" value="TF_fung"/>
</dbReference>
<proteinExistence type="predicted"/>
<comment type="subcellular location">
    <subcellularLocation>
        <location evidence="1">Nucleus</location>
    </subcellularLocation>
</comment>
<dbReference type="PROSITE" id="PS50048">
    <property type="entry name" value="ZN2_CY6_FUNGAL_2"/>
    <property type="match status" value="1"/>
</dbReference>
<reference evidence="9 10" key="1">
    <citation type="submission" date="2019-04" db="EMBL/GenBank/DDBJ databases">
        <authorList>
            <consortium name="DOE Joint Genome Institute"/>
            <person name="Mondo S."/>
            <person name="Kjaerbolling I."/>
            <person name="Vesth T."/>
            <person name="Frisvad J.C."/>
            <person name="Nybo J.L."/>
            <person name="Theobald S."/>
            <person name="Kildgaard S."/>
            <person name="Isbrandt T."/>
            <person name="Kuo A."/>
            <person name="Sato A."/>
            <person name="Lyhne E.K."/>
            <person name="Kogle M.E."/>
            <person name="Wiebenga A."/>
            <person name="Kun R.S."/>
            <person name="Lubbers R.J."/>
            <person name="Makela M.R."/>
            <person name="Barry K."/>
            <person name="Chovatia M."/>
            <person name="Clum A."/>
            <person name="Daum C."/>
            <person name="Haridas S."/>
            <person name="He G."/>
            <person name="LaButti K."/>
            <person name="Lipzen A."/>
            <person name="Riley R."/>
            <person name="Salamov A."/>
            <person name="Simmons B.A."/>
            <person name="Magnuson J.K."/>
            <person name="Henrissat B."/>
            <person name="Mortensen U.H."/>
            <person name="Larsen T.O."/>
            <person name="Devries R.P."/>
            <person name="Grigoriev I.V."/>
            <person name="Machida M."/>
            <person name="Baker S.E."/>
            <person name="Andersen M.R."/>
            <person name="Cantor M.N."/>
            <person name="Hua S.X."/>
        </authorList>
    </citation>
    <scope>NUCLEOTIDE SEQUENCE [LARGE SCALE GENOMIC DNA]</scope>
    <source>
        <strain evidence="9 10">CBS 117616</strain>
    </source>
</reference>
<dbReference type="Pfam" id="PF00172">
    <property type="entry name" value="Zn_clus"/>
    <property type="match status" value="1"/>
</dbReference>
<dbReference type="SMART" id="SM00906">
    <property type="entry name" value="Fungal_trans"/>
    <property type="match status" value="1"/>
</dbReference>
<evidence type="ECO:0000313" key="10">
    <source>
        <dbReference type="Proteomes" id="UP000325395"/>
    </source>
</evidence>
<evidence type="ECO:0000256" key="6">
    <source>
        <dbReference type="ARBA" id="ARBA00023242"/>
    </source>
</evidence>
<dbReference type="InterPro" id="IPR007219">
    <property type="entry name" value="XnlR_reg_dom"/>
</dbReference>
<feature type="compositionally biased region" description="Polar residues" evidence="7">
    <location>
        <begin position="83"/>
        <end position="99"/>
    </location>
</feature>
<dbReference type="CDD" id="cd12148">
    <property type="entry name" value="fungal_TF_MHR"/>
    <property type="match status" value="1"/>
</dbReference>